<dbReference type="FunFam" id="3.40.50.10180:FF:000001">
    <property type="entry name" value="Glycerate kinase"/>
    <property type="match status" value="1"/>
</dbReference>
<feature type="domain" description="MOFRL-associated" evidence="10">
    <location>
        <begin position="14"/>
        <end position="261"/>
    </location>
</feature>
<comment type="catalytic activity">
    <reaction evidence="1">
        <text>(R)-glycerate + ATP = (2R)-3-phosphoglycerate + ADP + H(+)</text>
        <dbReference type="Rhea" id="RHEA:23516"/>
        <dbReference type="ChEBI" id="CHEBI:15378"/>
        <dbReference type="ChEBI" id="CHEBI:16659"/>
        <dbReference type="ChEBI" id="CHEBI:30616"/>
        <dbReference type="ChEBI" id="CHEBI:58272"/>
        <dbReference type="ChEBI" id="CHEBI:456216"/>
        <dbReference type="EC" id="2.7.1.31"/>
    </reaction>
</comment>
<dbReference type="EC" id="2.7.1.31" evidence="3"/>
<protein>
    <recommendedName>
        <fullName evidence="4">Glycerate kinase</fullName>
        <ecNumber evidence="3">2.7.1.31</ecNumber>
    </recommendedName>
</protein>
<name>A0A2P2I823_9CRUS</name>
<dbReference type="InterPro" id="IPR037035">
    <property type="entry name" value="GK-like_C_sf"/>
</dbReference>
<evidence type="ECO:0000256" key="6">
    <source>
        <dbReference type="ARBA" id="ARBA00022741"/>
    </source>
</evidence>
<dbReference type="EMBL" id="IACF01004570">
    <property type="protein sequence ID" value="LAB70159.1"/>
    <property type="molecule type" value="mRNA"/>
</dbReference>
<dbReference type="PANTHER" id="PTHR12227:SF0">
    <property type="entry name" value="GLYCERATE KINASE"/>
    <property type="match status" value="1"/>
</dbReference>
<reference evidence="11" key="1">
    <citation type="journal article" date="2018" name="Biosci. Biotechnol. Biochem.">
        <title>Polysaccharide hydrolase of the hadal zone amphipods Hirondellea gigas.</title>
        <authorList>
            <person name="Kobayashi H."/>
            <person name="Nagahama T."/>
            <person name="Arai W."/>
            <person name="Sasagawa Y."/>
            <person name="Umeda M."/>
            <person name="Hayashi T."/>
            <person name="Nikaido I."/>
            <person name="Watanabe H."/>
            <person name="Oguri K."/>
            <person name="Kitazato H."/>
            <person name="Fujioka K."/>
            <person name="Kido Y."/>
            <person name="Takami H."/>
        </authorList>
    </citation>
    <scope>NUCLEOTIDE SEQUENCE</scope>
    <source>
        <tissue evidence="11">Whole body</tissue>
    </source>
</reference>
<organism evidence="11">
    <name type="scientific">Hirondellea gigas</name>
    <dbReference type="NCBI Taxonomy" id="1518452"/>
    <lineage>
        <taxon>Eukaryota</taxon>
        <taxon>Metazoa</taxon>
        <taxon>Ecdysozoa</taxon>
        <taxon>Arthropoda</taxon>
        <taxon>Crustacea</taxon>
        <taxon>Multicrustacea</taxon>
        <taxon>Malacostraca</taxon>
        <taxon>Eumalacostraca</taxon>
        <taxon>Peracarida</taxon>
        <taxon>Amphipoda</taxon>
        <taxon>Amphilochidea</taxon>
        <taxon>Lysianassida</taxon>
        <taxon>Lysianassidira</taxon>
        <taxon>Lysianassoidea</taxon>
        <taxon>Lysianassidae</taxon>
        <taxon>Hirondellea</taxon>
    </lineage>
</organism>
<keyword evidence="5" id="KW-0808">Transferase</keyword>
<dbReference type="Pfam" id="PF13660">
    <property type="entry name" value="DUF4147"/>
    <property type="match status" value="1"/>
</dbReference>
<dbReference type="Gene3D" id="3.40.1480.10">
    <property type="entry name" value="MOFRL domain"/>
    <property type="match status" value="1"/>
</dbReference>
<dbReference type="InterPro" id="IPR007835">
    <property type="entry name" value="MOFRL"/>
</dbReference>
<keyword evidence="8" id="KW-0067">ATP-binding</keyword>
<comment type="similarity">
    <text evidence="2">Belongs to the glycerate kinase type-2 family.</text>
</comment>
<dbReference type="AlphaFoldDB" id="A0A2P2I823"/>
<dbReference type="InterPro" id="IPR039760">
    <property type="entry name" value="MOFRL_protein"/>
</dbReference>
<evidence type="ECO:0000256" key="8">
    <source>
        <dbReference type="ARBA" id="ARBA00022840"/>
    </source>
</evidence>
<accession>A0A2P2I823</accession>
<evidence type="ECO:0000259" key="9">
    <source>
        <dbReference type="Pfam" id="PF05161"/>
    </source>
</evidence>
<evidence type="ECO:0000313" key="11">
    <source>
        <dbReference type="EMBL" id="LAB70159.1"/>
    </source>
</evidence>
<dbReference type="PANTHER" id="PTHR12227">
    <property type="entry name" value="GLYCERATE KINASE"/>
    <property type="match status" value="1"/>
</dbReference>
<dbReference type="GO" id="GO:0008887">
    <property type="term" value="F:glycerate kinase activity"/>
    <property type="evidence" value="ECO:0007669"/>
    <property type="project" value="UniProtKB-EC"/>
</dbReference>
<dbReference type="InterPro" id="IPR025286">
    <property type="entry name" value="MOFRL_assoc_dom"/>
</dbReference>
<proteinExistence type="evidence at transcript level"/>
<sequence>MTRNSIIGKSLSLLTDAFQEGVHSVLPHLLIPKFVRRENESLLVGHRAYKLNNNVHLVGFGKAVITMIKPIEDMLRNSNSSSHLVSGVVSVPWKIQESIQNVELLPDNHSCVEIMEGAKNNIPDHDAFDAAKKILNVVQDLKLEDLLIVLISGGGSALLPMPIPPITLEEKSSIVRQLSTAGADIVELNTVRKAISAVKGGKLAENTKATIISLILSDVIDSSLDIIASGPTVPNTDHPGKAMEIISKYNVIISPDVRHVMSNQLRSENVDFPDASNNVIGDNKLALEATRRFFKQKQRDCHPIVVTSSLKGEAAMIGHSIVLLSKEIIDGYRCGHIDITPSLLLDLHVERHANFIEEISRCVTEKLPLCLLFGGESTVEVKGTGVGGRNQEMVLAATIHMKTELPRVPEDQEPLVVLLSAGTDGLDGPTTAAGALTYWTPQRCLYDDALDEDVRPERYLARNDSHSFFRKLSSGKYLVQPGHTGTNVMDLQMLYIRP</sequence>
<dbReference type="InterPro" id="IPR038614">
    <property type="entry name" value="GK_N_sf"/>
</dbReference>
<dbReference type="GO" id="GO:0005737">
    <property type="term" value="C:cytoplasm"/>
    <property type="evidence" value="ECO:0007669"/>
    <property type="project" value="TreeGrafter"/>
</dbReference>
<keyword evidence="6" id="KW-0547">Nucleotide-binding</keyword>
<evidence type="ECO:0000256" key="5">
    <source>
        <dbReference type="ARBA" id="ARBA00022679"/>
    </source>
</evidence>
<dbReference type="Gene3D" id="3.40.50.10180">
    <property type="entry name" value="Glycerate kinase, MOFRL-like N-terminal domain"/>
    <property type="match status" value="1"/>
</dbReference>
<evidence type="ECO:0000256" key="1">
    <source>
        <dbReference type="ARBA" id="ARBA00000694"/>
    </source>
</evidence>
<dbReference type="SUPFAM" id="SSF82544">
    <property type="entry name" value="GckA/TtuD-like"/>
    <property type="match status" value="1"/>
</dbReference>
<evidence type="ECO:0000256" key="7">
    <source>
        <dbReference type="ARBA" id="ARBA00022777"/>
    </source>
</evidence>
<evidence type="ECO:0000256" key="2">
    <source>
        <dbReference type="ARBA" id="ARBA00005393"/>
    </source>
</evidence>
<evidence type="ECO:0000256" key="4">
    <source>
        <dbReference type="ARBA" id="ARBA00020720"/>
    </source>
</evidence>
<evidence type="ECO:0000256" key="3">
    <source>
        <dbReference type="ARBA" id="ARBA00012101"/>
    </source>
</evidence>
<dbReference type="GO" id="GO:0005524">
    <property type="term" value="F:ATP binding"/>
    <property type="evidence" value="ECO:0007669"/>
    <property type="project" value="UniProtKB-KW"/>
</dbReference>
<dbReference type="Pfam" id="PF05161">
    <property type="entry name" value="MOFRL"/>
    <property type="match status" value="1"/>
</dbReference>
<keyword evidence="7 11" id="KW-0418">Kinase</keyword>
<feature type="domain" description="MOFRL" evidence="9">
    <location>
        <begin position="370"/>
        <end position="490"/>
    </location>
</feature>
<evidence type="ECO:0000259" key="10">
    <source>
        <dbReference type="Pfam" id="PF13660"/>
    </source>
</evidence>